<protein>
    <submittedName>
        <fullName evidence="2">Uncharacterized protein</fullName>
    </submittedName>
</protein>
<gene>
    <name evidence="2" type="ORF">g.8559</name>
</gene>
<dbReference type="EMBL" id="GECU01022708">
    <property type="protein sequence ID" value="JAS84998.1"/>
    <property type="molecule type" value="Transcribed_RNA"/>
</dbReference>
<accession>A0A1B6IDI2</accession>
<proteinExistence type="predicted"/>
<reference evidence="2" key="1">
    <citation type="submission" date="2015-11" db="EMBL/GenBank/DDBJ databases">
        <title>De novo transcriptome assembly of four potential Pierce s Disease insect vectors from Arizona vineyards.</title>
        <authorList>
            <person name="Tassone E.E."/>
        </authorList>
    </citation>
    <scope>NUCLEOTIDE SEQUENCE</scope>
</reference>
<dbReference type="AlphaFoldDB" id="A0A1B6IDI2"/>
<feature type="non-terminal residue" evidence="2">
    <location>
        <position position="1"/>
    </location>
</feature>
<feature type="transmembrane region" description="Helical" evidence="1">
    <location>
        <begin position="15"/>
        <end position="38"/>
    </location>
</feature>
<name>A0A1B6IDI2_9HEMI</name>
<organism evidence="2">
    <name type="scientific">Homalodisca liturata</name>
    <dbReference type="NCBI Taxonomy" id="320908"/>
    <lineage>
        <taxon>Eukaryota</taxon>
        <taxon>Metazoa</taxon>
        <taxon>Ecdysozoa</taxon>
        <taxon>Arthropoda</taxon>
        <taxon>Hexapoda</taxon>
        <taxon>Insecta</taxon>
        <taxon>Pterygota</taxon>
        <taxon>Neoptera</taxon>
        <taxon>Paraneoptera</taxon>
        <taxon>Hemiptera</taxon>
        <taxon>Auchenorrhyncha</taxon>
        <taxon>Membracoidea</taxon>
        <taxon>Cicadellidae</taxon>
        <taxon>Cicadellinae</taxon>
        <taxon>Proconiini</taxon>
        <taxon>Homalodisca</taxon>
    </lineage>
</organism>
<evidence type="ECO:0000256" key="1">
    <source>
        <dbReference type="SAM" id="Phobius"/>
    </source>
</evidence>
<keyword evidence="1" id="KW-1133">Transmembrane helix</keyword>
<sequence length="99" mass="10880">CCPSSTKEEQKTASAMAPLCKMIVIAASLMSLFCSSFAQMQGQVQPGSADYVVQVRPRYAQQPQLQPQLQPQYYDGYPASPQGQVPNRVFTISSNYGKK</sequence>
<evidence type="ECO:0000313" key="2">
    <source>
        <dbReference type="EMBL" id="JAS84998.1"/>
    </source>
</evidence>
<keyword evidence="1" id="KW-0812">Transmembrane</keyword>
<keyword evidence="1" id="KW-0472">Membrane</keyword>